<dbReference type="EMBL" id="JABCKI010001336">
    <property type="protein sequence ID" value="KAG5649230.1"/>
    <property type="molecule type" value="Genomic_DNA"/>
</dbReference>
<accession>A0A9P7KHZ5</accession>
<keyword evidence="3" id="KW-1185">Reference proteome</keyword>
<dbReference type="Proteomes" id="UP000717328">
    <property type="component" value="Unassembled WGS sequence"/>
</dbReference>
<dbReference type="PRINTS" id="PR01217">
    <property type="entry name" value="PRICHEXTENSN"/>
</dbReference>
<evidence type="ECO:0008006" key="4">
    <source>
        <dbReference type="Google" id="ProtNLM"/>
    </source>
</evidence>
<evidence type="ECO:0000313" key="3">
    <source>
        <dbReference type="Proteomes" id="UP000717328"/>
    </source>
</evidence>
<reference evidence="2" key="1">
    <citation type="submission" date="2021-02" db="EMBL/GenBank/DDBJ databases">
        <authorList>
            <person name="Nieuwenhuis M."/>
            <person name="Van De Peppel L.J.J."/>
        </authorList>
    </citation>
    <scope>NUCLEOTIDE SEQUENCE</scope>
    <source>
        <strain evidence="2">D49</strain>
    </source>
</reference>
<feature type="compositionally biased region" description="Pro residues" evidence="1">
    <location>
        <begin position="89"/>
        <end position="119"/>
    </location>
</feature>
<gene>
    <name evidence="2" type="ORF">H0H81_005256</name>
</gene>
<dbReference type="OrthoDB" id="3070292at2759"/>
<protein>
    <recommendedName>
        <fullName evidence="4">SAP domain-containing protein</fullName>
    </recommendedName>
</protein>
<feature type="region of interest" description="Disordered" evidence="1">
    <location>
        <begin position="70"/>
        <end position="203"/>
    </location>
</feature>
<comment type="caution">
    <text evidence="2">The sequence shown here is derived from an EMBL/GenBank/DDBJ whole genome shotgun (WGS) entry which is preliminary data.</text>
</comment>
<proteinExistence type="predicted"/>
<sequence length="325" mass="36704">MPPVRERPARPFTSTISSMLKQELVTTARLFGLSENGNVIALRKRLTTFIQDNADELQDDPDFTALYRQRGARPRHRQPVRHQRNPAHSPSPPPPPPPPPSPPPPPPPSPLQLSPSPPPDEQRQQQNQPPHMQEDNDQHFDNLHWDGIPDLSDDDGDLPHGHIRHPSPPRAQHPPLRHDPPHRMPVPRPARGALDGDGHHMQHPYHGNAFNVPVQPKGKRLARIPGAVEQGASYIVPDIIRRKFSEGGWDSHVPLTFLTDRFYAYGNDVKGLKPSLSYNMSSGQILPVEKQLSPDGEDSLTFPEWFQAWGRLLHLIEEFLPHEHD</sequence>
<dbReference type="AlphaFoldDB" id="A0A9P7KHZ5"/>
<evidence type="ECO:0000256" key="1">
    <source>
        <dbReference type="SAM" id="MobiDB-lite"/>
    </source>
</evidence>
<organism evidence="2 3">
    <name type="scientific">Sphagnurus paluster</name>
    <dbReference type="NCBI Taxonomy" id="117069"/>
    <lineage>
        <taxon>Eukaryota</taxon>
        <taxon>Fungi</taxon>
        <taxon>Dikarya</taxon>
        <taxon>Basidiomycota</taxon>
        <taxon>Agaricomycotina</taxon>
        <taxon>Agaricomycetes</taxon>
        <taxon>Agaricomycetidae</taxon>
        <taxon>Agaricales</taxon>
        <taxon>Tricholomatineae</taxon>
        <taxon>Lyophyllaceae</taxon>
        <taxon>Sphagnurus</taxon>
    </lineage>
</organism>
<feature type="non-terminal residue" evidence="2">
    <location>
        <position position="325"/>
    </location>
</feature>
<feature type="compositionally biased region" description="Basic and acidic residues" evidence="1">
    <location>
        <begin position="132"/>
        <end position="144"/>
    </location>
</feature>
<feature type="compositionally biased region" description="Basic residues" evidence="1">
    <location>
        <begin position="70"/>
        <end position="85"/>
    </location>
</feature>
<reference evidence="2" key="2">
    <citation type="submission" date="2021-10" db="EMBL/GenBank/DDBJ databases">
        <title>Phylogenomics reveals ancestral predisposition of the termite-cultivated fungus Termitomyces towards a domesticated lifestyle.</title>
        <authorList>
            <person name="Auxier B."/>
            <person name="Grum-Grzhimaylo A."/>
            <person name="Cardenas M.E."/>
            <person name="Lodge J.D."/>
            <person name="Laessoe T."/>
            <person name="Pedersen O."/>
            <person name="Smith M.E."/>
            <person name="Kuyper T.W."/>
            <person name="Franco-Molano E.A."/>
            <person name="Baroni T.J."/>
            <person name="Aanen D.K."/>
        </authorList>
    </citation>
    <scope>NUCLEOTIDE SEQUENCE</scope>
    <source>
        <strain evidence="2">D49</strain>
    </source>
</reference>
<evidence type="ECO:0000313" key="2">
    <source>
        <dbReference type="EMBL" id="KAG5649230.1"/>
    </source>
</evidence>
<name>A0A9P7KHZ5_9AGAR</name>